<name>A0A816X1Z3_BRANA</name>
<evidence type="ECO:0000256" key="1">
    <source>
        <dbReference type="SAM" id="MobiDB-lite"/>
    </source>
</evidence>
<organism evidence="2">
    <name type="scientific">Brassica napus</name>
    <name type="common">Rape</name>
    <dbReference type="NCBI Taxonomy" id="3708"/>
    <lineage>
        <taxon>Eukaryota</taxon>
        <taxon>Viridiplantae</taxon>
        <taxon>Streptophyta</taxon>
        <taxon>Embryophyta</taxon>
        <taxon>Tracheophyta</taxon>
        <taxon>Spermatophyta</taxon>
        <taxon>Magnoliopsida</taxon>
        <taxon>eudicotyledons</taxon>
        <taxon>Gunneridae</taxon>
        <taxon>Pentapetalae</taxon>
        <taxon>rosids</taxon>
        <taxon>malvids</taxon>
        <taxon>Brassicales</taxon>
        <taxon>Brassicaceae</taxon>
        <taxon>Brassiceae</taxon>
        <taxon>Brassica</taxon>
    </lineage>
</organism>
<evidence type="ECO:0000313" key="2">
    <source>
        <dbReference type="EMBL" id="CAF2140732.1"/>
    </source>
</evidence>
<dbReference type="AlphaFoldDB" id="A0A816X1Z3"/>
<dbReference type="Proteomes" id="UP001295469">
    <property type="component" value="Chromosome A02"/>
</dbReference>
<gene>
    <name evidence="2" type="ORF">DARMORV10_A02P22230.1</name>
</gene>
<protein>
    <submittedName>
        <fullName evidence="2">(rape) hypothetical protein</fullName>
    </submittedName>
</protein>
<proteinExistence type="predicted"/>
<accession>A0A816X1Z3</accession>
<feature type="region of interest" description="Disordered" evidence="1">
    <location>
        <begin position="1"/>
        <end position="34"/>
    </location>
</feature>
<dbReference type="EMBL" id="HG994356">
    <property type="protein sequence ID" value="CAF2140732.1"/>
    <property type="molecule type" value="Genomic_DNA"/>
</dbReference>
<reference evidence="2" key="1">
    <citation type="submission" date="2021-01" db="EMBL/GenBank/DDBJ databases">
        <authorList>
            <consortium name="Genoscope - CEA"/>
            <person name="William W."/>
        </authorList>
    </citation>
    <scope>NUCLEOTIDE SEQUENCE</scope>
</reference>
<sequence>MAQQLNQRRKKMVPPLPSSSPRVLRKKESTRVKNSKHLLQTTAVRFKPELSVHWRRSTRQNSNCRGHVLLYGEPTINLHRRELFQLFPVKH</sequence>